<evidence type="ECO:0008006" key="3">
    <source>
        <dbReference type="Google" id="ProtNLM"/>
    </source>
</evidence>
<evidence type="ECO:0000313" key="1">
    <source>
        <dbReference type="EMBL" id="RCH99728.1"/>
    </source>
</evidence>
<dbReference type="AlphaFoldDB" id="A0A367KC31"/>
<dbReference type="EMBL" id="PJQL01000104">
    <property type="protein sequence ID" value="RCH99728.1"/>
    <property type="molecule type" value="Genomic_DNA"/>
</dbReference>
<organism evidence="1 2">
    <name type="scientific">Rhizopus azygosporus</name>
    <name type="common">Rhizopus microsporus var. azygosporus</name>
    <dbReference type="NCBI Taxonomy" id="86630"/>
    <lineage>
        <taxon>Eukaryota</taxon>
        <taxon>Fungi</taxon>
        <taxon>Fungi incertae sedis</taxon>
        <taxon>Mucoromycota</taxon>
        <taxon>Mucoromycotina</taxon>
        <taxon>Mucoromycetes</taxon>
        <taxon>Mucorales</taxon>
        <taxon>Mucorineae</taxon>
        <taxon>Rhizopodaceae</taxon>
        <taxon>Rhizopus</taxon>
    </lineage>
</organism>
<proteinExistence type="predicted"/>
<sequence length="264" mass="30537">TLRPNTANFCYIDSIFELLWHSAIPHFEEVILSKFDSHNKFDSILKTSYKWHRLNTDDGRNCVSYSLRKFVWENKISNRARSLCDIGQFYTYKLCSRNQNHSEYISSNMPYLHYNHSLMQALLKSKESQCIDCTRELGKVSAELPDSTTRHNLIETGKLPRFLFVSNLTNITPTALKKTPQKFPYVVEIAETKYVLHGKVYSTEPSGVHFYAVSKISFNGTTFLKIFDNSSGNNLQVLNTNENNFRNYLESPVNAVIACYRKNN</sequence>
<feature type="non-terminal residue" evidence="1">
    <location>
        <position position="1"/>
    </location>
</feature>
<accession>A0A367KC31</accession>
<keyword evidence="2" id="KW-1185">Reference proteome</keyword>
<reference evidence="1 2" key="1">
    <citation type="journal article" date="2018" name="G3 (Bethesda)">
        <title>Phylogenetic and Phylogenomic Definition of Rhizopus Species.</title>
        <authorList>
            <person name="Gryganskyi A.P."/>
            <person name="Golan J."/>
            <person name="Dolatabadi S."/>
            <person name="Mondo S."/>
            <person name="Robb S."/>
            <person name="Idnurm A."/>
            <person name="Muszewska A."/>
            <person name="Steczkiewicz K."/>
            <person name="Masonjones S."/>
            <person name="Liao H.L."/>
            <person name="Gajdeczka M.T."/>
            <person name="Anike F."/>
            <person name="Vuek A."/>
            <person name="Anishchenko I.M."/>
            <person name="Voigt K."/>
            <person name="de Hoog G.S."/>
            <person name="Smith M.E."/>
            <person name="Heitman J."/>
            <person name="Vilgalys R."/>
            <person name="Stajich J.E."/>
        </authorList>
    </citation>
    <scope>NUCLEOTIDE SEQUENCE [LARGE SCALE GENOMIC DNA]</scope>
    <source>
        <strain evidence="1 2">CBS 357.93</strain>
    </source>
</reference>
<evidence type="ECO:0000313" key="2">
    <source>
        <dbReference type="Proteomes" id="UP000252139"/>
    </source>
</evidence>
<name>A0A367KC31_RHIAZ</name>
<protein>
    <recommendedName>
        <fullName evidence="3">USP domain-containing protein</fullName>
    </recommendedName>
</protein>
<comment type="caution">
    <text evidence="1">The sequence shown here is derived from an EMBL/GenBank/DDBJ whole genome shotgun (WGS) entry which is preliminary data.</text>
</comment>
<gene>
    <name evidence="1" type="ORF">CU097_015663</name>
</gene>
<dbReference type="Proteomes" id="UP000252139">
    <property type="component" value="Unassembled WGS sequence"/>
</dbReference>